<dbReference type="EMBL" id="JAAQHG020000019">
    <property type="protein sequence ID" value="KAL1585510.1"/>
    <property type="molecule type" value="Genomic_DNA"/>
</dbReference>
<dbReference type="Pfam" id="PF08022">
    <property type="entry name" value="FAD_binding_8"/>
    <property type="match status" value="1"/>
</dbReference>
<evidence type="ECO:0000256" key="6">
    <source>
        <dbReference type="ARBA" id="ARBA00022692"/>
    </source>
</evidence>
<proteinExistence type="inferred from homology"/>
<dbReference type="Gene3D" id="3.40.50.80">
    <property type="entry name" value="Nucleotide-binding domain of ferredoxin-NADP reductase (FNR) module"/>
    <property type="match status" value="1"/>
</dbReference>
<dbReference type="InterPro" id="IPR017927">
    <property type="entry name" value="FAD-bd_FR_type"/>
</dbReference>
<reference evidence="17 18" key="1">
    <citation type="journal article" date="2020" name="Microbiol. Resour. Announc.">
        <title>Draft Genome Sequence of a Cladosporium Species Isolated from the Mesophotic Ascidian Didemnum maculosum.</title>
        <authorList>
            <person name="Gioti A."/>
            <person name="Siaperas R."/>
            <person name="Nikolaivits E."/>
            <person name="Le Goff G."/>
            <person name="Ouazzani J."/>
            <person name="Kotoulas G."/>
            <person name="Topakas E."/>
        </authorList>
    </citation>
    <scope>NUCLEOTIDE SEQUENCE [LARGE SCALE GENOMIC DNA]</scope>
    <source>
        <strain evidence="17 18">TM138-S3</strain>
    </source>
</reference>
<comment type="subcellular location">
    <subcellularLocation>
        <location evidence="1">Cell membrane</location>
        <topology evidence="1">Multi-pass membrane protein</topology>
    </subcellularLocation>
</comment>
<comment type="similarity">
    <text evidence="2">Belongs to the ferric reductase (FRE) family.</text>
</comment>
<dbReference type="SFLD" id="SFLDS00052">
    <property type="entry name" value="Ferric_Reductase_Domain"/>
    <property type="match status" value="1"/>
</dbReference>
<dbReference type="CDD" id="cd06186">
    <property type="entry name" value="NOX_Duox_like_FAD_NADP"/>
    <property type="match status" value="1"/>
</dbReference>
<dbReference type="InterPro" id="IPR013121">
    <property type="entry name" value="Fe_red_NAD-bd_6"/>
</dbReference>
<evidence type="ECO:0000256" key="3">
    <source>
        <dbReference type="ARBA" id="ARBA00012668"/>
    </source>
</evidence>
<evidence type="ECO:0000256" key="2">
    <source>
        <dbReference type="ARBA" id="ARBA00006278"/>
    </source>
</evidence>
<evidence type="ECO:0000256" key="9">
    <source>
        <dbReference type="ARBA" id="ARBA00023002"/>
    </source>
</evidence>
<dbReference type="AlphaFoldDB" id="A0AB34KLC0"/>
<feature type="transmembrane region" description="Helical" evidence="15">
    <location>
        <begin position="273"/>
        <end position="295"/>
    </location>
</feature>
<gene>
    <name evidence="17" type="ORF">WHR41_05621</name>
</gene>
<evidence type="ECO:0000256" key="10">
    <source>
        <dbReference type="ARBA" id="ARBA00023065"/>
    </source>
</evidence>
<dbReference type="EC" id="1.16.1.9" evidence="3"/>
<comment type="caution">
    <text evidence="17">The sequence shown here is derived from an EMBL/GenBank/DDBJ whole genome shotgun (WGS) entry which is preliminary data.</text>
</comment>
<evidence type="ECO:0000313" key="18">
    <source>
        <dbReference type="Proteomes" id="UP000803884"/>
    </source>
</evidence>
<feature type="compositionally biased region" description="Low complexity" evidence="14">
    <location>
        <begin position="516"/>
        <end position="528"/>
    </location>
</feature>
<dbReference type="Pfam" id="PF08030">
    <property type="entry name" value="NAD_binding_6"/>
    <property type="match status" value="1"/>
</dbReference>
<dbReference type="InterPro" id="IPR013130">
    <property type="entry name" value="Fe3_Rdtase_TM_dom"/>
</dbReference>
<feature type="transmembrane region" description="Helical" evidence="15">
    <location>
        <begin position="20"/>
        <end position="42"/>
    </location>
</feature>
<dbReference type="GO" id="GO:0052851">
    <property type="term" value="F:ferric-chelate reductase (NADPH) activity"/>
    <property type="evidence" value="ECO:0007669"/>
    <property type="project" value="UniProtKB-EC"/>
</dbReference>
<evidence type="ECO:0000256" key="8">
    <source>
        <dbReference type="ARBA" id="ARBA00022989"/>
    </source>
</evidence>
<keyword evidence="6 15" id="KW-0812">Transmembrane</keyword>
<evidence type="ECO:0000256" key="11">
    <source>
        <dbReference type="ARBA" id="ARBA00023136"/>
    </source>
</evidence>
<dbReference type="PROSITE" id="PS51384">
    <property type="entry name" value="FAD_FR"/>
    <property type="match status" value="1"/>
</dbReference>
<dbReference type="SUPFAM" id="SSF52343">
    <property type="entry name" value="Ferredoxin reductase-like, C-terminal NADP-linked domain"/>
    <property type="match status" value="1"/>
</dbReference>
<dbReference type="InterPro" id="IPR013112">
    <property type="entry name" value="FAD-bd_8"/>
</dbReference>
<dbReference type="GeneID" id="96007064"/>
<protein>
    <recommendedName>
        <fullName evidence="3">ferric-chelate reductase (NADPH)</fullName>
        <ecNumber evidence="3">1.16.1.9</ecNumber>
    </recommendedName>
</protein>
<keyword evidence="8 15" id="KW-1133">Transmembrane helix</keyword>
<sequence>MNMGGMSMSMGGMFTPTNTAIAHTFWYIVAAFVALLTGIRFISWLQSRSRRKSTSEGRQNVPSRPTNSFAQSYATATAVCRELAYPQPLVFTGRFSKYFTPPPVGRCLVLAVYWIVILTMLWSNTILTKGSFEYVYKWEKVGFRAAWVSVTQIPFIYLLSCKFNPISILTGISYERLNWLHRWTARTVFLTLIVHWTFFFQEWVEADFVKLQLKMMPMVKYGFGAWGVITWMVLSSFGYFRAVSYEIFVAQHVVAAAVLLWLVFIHIPDYARYNVWMCVGFLAFDWGCRIVHGFLRNTHLMSQLAVRMPGYTATVQNLSGDMVRLTINDVDFQWKAGQHVYTSIPSLRPFELHPFTISNVSNSDDSSGQREMTLLIKAHHGFSRSLQKAADKDSQTGRQRRVFLNGPWGMPPDLLHYHTVVLIACASGATFIMPLLQDLLAKQGCVQRVHLHWIVRSKGNIDWFRDELSTTAAASRTASIQVRLHVHITQPDSLNSSSDALPSKDDATFVSRSLNSSSDSPVSTGPSSINIDEKTPAAHVEPDSRVLHTHLGSRPSADSMIRPPVEAALGETAVVTCGGAEFTAQARTFVAKLSDERAVHKGTGAQGIYLFTETYGW</sequence>
<feature type="transmembrane region" description="Helical" evidence="15">
    <location>
        <begin position="104"/>
        <end position="123"/>
    </location>
</feature>
<feature type="transmembrane region" description="Helical" evidence="15">
    <location>
        <begin position="247"/>
        <end position="267"/>
    </location>
</feature>
<dbReference type="RefSeq" id="XP_069228616.1">
    <property type="nucleotide sequence ID" value="XM_069374226.1"/>
</dbReference>
<organism evidence="17 18">
    <name type="scientific">Cladosporium halotolerans</name>
    <dbReference type="NCBI Taxonomy" id="1052096"/>
    <lineage>
        <taxon>Eukaryota</taxon>
        <taxon>Fungi</taxon>
        <taxon>Dikarya</taxon>
        <taxon>Ascomycota</taxon>
        <taxon>Pezizomycotina</taxon>
        <taxon>Dothideomycetes</taxon>
        <taxon>Dothideomycetidae</taxon>
        <taxon>Cladosporiales</taxon>
        <taxon>Cladosporiaceae</taxon>
        <taxon>Cladosporium</taxon>
    </lineage>
</organism>
<evidence type="ECO:0000256" key="12">
    <source>
        <dbReference type="ARBA" id="ARBA00023180"/>
    </source>
</evidence>
<dbReference type="InterPro" id="IPR051410">
    <property type="entry name" value="Ferric/Cupric_Reductase"/>
</dbReference>
<feature type="domain" description="FAD-binding FR-type" evidence="16">
    <location>
        <begin position="305"/>
        <end position="414"/>
    </location>
</feature>
<feature type="transmembrane region" description="Helical" evidence="15">
    <location>
        <begin position="183"/>
        <end position="201"/>
    </location>
</feature>
<dbReference type="Pfam" id="PF01794">
    <property type="entry name" value="Ferric_reduct"/>
    <property type="match status" value="1"/>
</dbReference>
<accession>A0AB34KLC0</accession>
<evidence type="ECO:0000313" key="17">
    <source>
        <dbReference type="EMBL" id="KAL1585510.1"/>
    </source>
</evidence>
<keyword evidence="4" id="KW-0813">Transport</keyword>
<evidence type="ECO:0000256" key="1">
    <source>
        <dbReference type="ARBA" id="ARBA00004651"/>
    </source>
</evidence>
<evidence type="ECO:0000256" key="14">
    <source>
        <dbReference type="SAM" id="MobiDB-lite"/>
    </source>
</evidence>
<dbReference type="GO" id="GO:0005886">
    <property type="term" value="C:plasma membrane"/>
    <property type="evidence" value="ECO:0007669"/>
    <property type="project" value="UniProtKB-SubCell"/>
</dbReference>
<evidence type="ECO:0000256" key="7">
    <source>
        <dbReference type="ARBA" id="ARBA00022982"/>
    </source>
</evidence>
<feature type="region of interest" description="Disordered" evidence="14">
    <location>
        <begin position="510"/>
        <end position="539"/>
    </location>
</feature>
<dbReference type="InterPro" id="IPR039261">
    <property type="entry name" value="FNR_nucleotide-bd"/>
</dbReference>
<feature type="transmembrane region" description="Helical" evidence="15">
    <location>
        <begin position="221"/>
        <end position="240"/>
    </location>
</feature>
<evidence type="ECO:0000256" key="5">
    <source>
        <dbReference type="ARBA" id="ARBA00022475"/>
    </source>
</evidence>
<keyword evidence="18" id="KW-1185">Reference proteome</keyword>
<dbReference type="GO" id="GO:0006879">
    <property type="term" value="P:intracellular iron ion homeostasis"/>
    <property type="evidence" value="ECO:0007669"/>
    <property type="project" value="TreeGrafter"/>
</dbReference>
<keyword evidence="12" id="KW-0325">Glycoprotein</keyword>
<dbReference type="InterPro" id="IPR017938">
    <property type="entry name" value="Riboflavin_synthase-like_b-brl"/>
</dbReference>
<dbReference type="SFLD" id="SFLDG01168">
    <property type="entry name" value="Ferric_reductase_subgroup_(FRE"/>
    <property type="match status" value="1"/>
</dbReference>
<keyword evidence="10" id="KW-0406">Ion transport</keyword>
<evidence type="ECO:0000256" key="4">
    <source>
        <dbReference type="ARBA" id="ARBA00022448"/>
    </source>
</evidence>
<keyword evidence="7" id="KW-0249">Electron transport</keyword>
<dbReference type="GO" id="GO:0006826">
    <property type="term" value="P:iron ion transport"/>
    <property type="evidence" value="ECO:0007669"/>
    <property type="project" value="TreeGrafter"/>
</dbReference>
<dbReference type="Proteomes" id="UP000803884">
    <property type="component" value="Unassembled WGS sequence"/>
</dbReference>
<evidence type="ECO:0000259" key="16">
    <source>
        <dbReference type="PROSITE" id="PS51384"/>
    </source>
</evidence>
<keyword evidence="11 15" id="KW-0472">Membrane</keyword>
<dbReference type="GO" id="GO:0015677">
    <property type="term" value="P:copper ion import"/>
    <property type="evidence" value="ECO:0007669"/>
    <property type="project" value="TreeGrafter"/>
</dbReference>
<dbReference type="PANTHER" id="PTHR32361">
    <property type="entry name" value="FERRIC/CUPRIC REDUCTASE TRANSMEMBRANE COMPONENT"/>
    <property type="match status" value="1"/>
</dbReference>
<evidence type="ECO:0000256" key="15">
    <source>
        <dbReference type="SAM" id="Phobius"/>
    </source>
</evidence>
<dbReference type="PANTHER" id="PTHR32361:SF9">
    <property type="entry name" value="FERRIC REDUCTASE TRANSMEMBRANE COMPONENT 3-RELATED"/>
    <property type="match status" value="1"/>
</dbReference>
<keyword evidence="5" id="KW-1003">Cell membrane</keyword>
<comment type="catalytic activity">
    <reaction evidence="13">
        <text>2 a Fe(II)-siderophore + NADP(+) + H(+) = 2 a Fe(III)-siderophore + NADPH</text>
        <dbReference type="Rhea" id="RHEA:28795"/>
        <dbReference type="Rhea" id="RHEA-COMP:11342"/>
        <dbReference type="Rhea" id="RHEA-COMP:11344"/>
        <dbReference type="ChEBI" id="CHEBI:15378"/>
        <dbReference type="ChEBI" id="CHEBI:29033"/>
        <dbReference type="ChEBI" id="CHEBI:29034"/>
        <dbReference type="ChEBI" id="CHEBI:57783"/>
        <dbReference type="ChEBI" id="CHEBI:58349"/>
        <dbReference type="EC" id="1.16.1.9"/>
    </reaction>
</comment>
<name>A0AB34KLC0_9PEZI</name>
<dbReference type="SUPFAM" id="SSF63380">
    <property type="entry name" value="Riboflavin synthase domain-like"/>
    <property type="match status" value="1"/>
</dbReference>
<keyword evidence="9" id="KW-0560">Oxidoreductase</keyword>
<evidence type="ECO:0000256" key="13">
    <source>
        <dbReference type="ARBA" id="ARBA00048483"/>
    </source>
</evidence>